<evidence type="ECO:0000256" key="6">
    <source>
        <dbReference type="ARBA" id="ARBA00023136"/>
    </source>
</evidence>
<dbReference type="Proteomes" id="UP000245390">
    <property type="component" value="Unassembled WGS sequence"/>
</dbReference>
<name>A0A316GBC2_9RHOB</name>
<dbReference type="GO" id="GO:0005886">
    <property type="term" value="C:plasma membrane"/>
    <property type="evidence" value="ECO:0007669"/>
    <property type="project" value="UniProtKB-SubCell"/>
</dbReference>
<dbReference type="AlphaFoldDB" id="A0A316GBC2"/>
<keyword evidence="4 7" id="KW-0812">Transmembrane</keyword>
<evidence type="ECO:0000256" key="5">
    <source>
        <dbReference type="ARBA" id="ARBA00022989"/>
    </source>
</evidence>
<dbReference type="EMBL" id="QGGV01000001">
    <property type="protein sequence ID" value="PWK58211.1"/>
    <property type="molecule type" value="Genomic_DNA"/>
</dbReference>
<feature type="transmembrane region" description="Helical" evidence="7">
    <location>
        <begin position="108"/>
        <end position="129"/>
    </location>
</feature>
<feature type="transmembrane region" description="Helical" evidence="7">
    <location>
        <begin position="12"/>
        <end position="30"/>
    </location>
</feature>
<evidence type="ECO:0000256" key="1">
    <source>
        <dbReference type="ARBA" id="ARBA00004651"/>
    </source>
</evidence>
<feature type="transmembrane region" description="Helical" evidence="7">
    <location>
        <begin position="316"/>
        <end position="338"/>
    </location>
</feature>
<evidence type="ECO:0000256" key="3">
    <source>
        <dbReference type="ARBA" id="ARBA00022475"/>
    </source>
</evidence>
<comment type="caution">
    <text evidence="8">The sequence shown here is derived from an EMBL/GenBank/DDBJ whole genome shotgun (WGS) entry which is preliminary data.</text>
</comment>
<evidence type="ECO:0000313" key="8">
    <source>
        <dbReference type="EMBL" id="PWK58211.1"/>
    </source>
</evidence>
<gene>
    <name evidence="8" type="ORF">C8D95_10116</name>
</gene>
<dbReference type="InterPro" id="IPR050833">
    <property type="entry name" value="Poly_Biosynth_Transport"/>
</dbReference>
<reference evidence="8 9" key="1">
    <citation type="submission" date="2018-05" db="EMBL/GenBank/DDBJ databases">
        <title>Genomic Encyclopedia of Type Strains, Phase IV (KMG-IV): sequencing the most valuable type-strain genomes for metagenomic binning, comparative biology and taxonomic classification.</title>
        <authorList>
            <person name="Goeker M."/>
        </authorList>
    </citation>
    <scope>NUCLEOTIDE SEQUENCE [LARGE SCALE GENOMIC DNA]</scope>
    <source>
        <strain evidence="8 9">DSM 103371</strain>
    </source>
</reference>
<feature type="transmembrane region" description="Helical" evidence="7">
    <location>
        <begin position="74"/>
        <end position="96"/>
    </location>
</feature>
<feature type="transmembrane region" description="Helical" evidence="7">
    <location>
        <begin position="150"/>
        <end position="183"/>
    </location>
</feature>
<keyword evidence="3" id="KW-1003">Cell membrane</keyword>
<dbReference type="PANTHER" id="PTHR30250">
    <property type="entry name" value="PST FAMILY PREDICTED COLANIC ACID TRANSPORTER"/>
    <property type="match status" value="1"/>
</dbReference>
<feature type="transmembrane region" description="Helical" evidence="7">
    <location>
        <begin position="408"/>
        <end position="432"/>
    </location>
</feature>
<feature type="transmembrane region" description="Helical" evidence="7">
    <location>
        <begin position="438"/>
        <end position="459"/>
    </location>
</feature>
<feature type="transmembrane region" description="Helical" evidence="7">
    <location>
        <begin position="378"/>
        <end position="396"/>
    </location>
</feature>
<evidence type="ECO:0000256" key="2">
    <source>
        <dbReference type="ARBA" id="ARBA00007430"/>
    </source>
</evidence>
<dbReference type="PANTHER" id="PTHR30250:SF10">
    <property type="entry name" value="LIPOPOLYSACCHARIDE BIOSYNTHESIS PROTEIN WZXC"/>
    <property type="match status" value="1"/>
</dbReference>
<feature type="transmembrane region" description="Helical" evidence="7">
    <location>
        <begin position="36"/>
        <end position="54"/>
    </location>
</feature>
<proteinExistence type="inferred from homology"/>
<dbReference type="Pfam" id="PF13440">
    <property type="entry name" value="Polysacc_synt_3"/>
    <property type="match status" value="1"/>
</dbReference>
<feature type="transmembrane region" description="Helical" evidence="7">
    <location>
        <begin position="203"/>
        <end position="219"/>
    </location>
</feature>
<dbReference type="RefSeq" id="WP_164721545.1">
    <property type="nucleotide sequence ID" value="NZ_CP034588.1"/>
</dbReference>
<keyword evidence="5 7" id="KW-1133">Transmembrane helix</keyword>
<protein>
    <submittedName>
        <fullName evidence="8">O-antigen/teichoic acid export membrane protein</fullName>
    </submittedName>
</protein>
<evidence type="ECO:0000256" key="4">
    <source>
        <dbReference type="ARBA" id="ARBA00022692"/>
    </source>
</evidence>
<keyword evidence="9" id="KW-1185">Reference proteome</keyword>
<evidence type="ECO:0000313" key="9">
    <source>
        <dbReference type="Proteomes" id="UP000245390"/>
    </source>
</evidence>
<keyword evidence="6 7" id="KW-0472">Membrane</keyword>
<sequence length="475" mass="50434">MARGLSITLSSYVFSRLINFLTTVGLARLLSPADMGLVATALLIVYFVDVARDFGLRDAIVFEPTGTAETLATAFYLVLGLSAIQATATLAVSGVLAGGFDRHQLGELLAVMAFFFPVQAAGAIHESILLRLMRFNEVAVAEILGVTSKALVTFLTVFLGFGPTSFAIGHLTGSVIRSTFILWRPDMPKFVGAPFSRDRARSLLGYGVNIFVTGLVFVLRMRSDQAAIAVWVGEIALAGYFLASRLPEIMISGINGAITRVVFPSFIEAGRYESGLQRIFLSTIHGCMALIAPISIGISVVASDLVPLVFGESYEYAAPALVFLALIGIPQTLGWTIGDLLKATGRPRTLMIVNIVEAAIIVPVLWTVAAIFKDLTAIAIALFVCECLAGIARVVVTHAIGVASITQVVAAVLRPATFALLMGAGVLFVQGLADVSRVASLALATTVGIAMYAALMVLFDAEAVRKVRDFLRKAN</sequence>
<comment type="subcellular location">
    <subcellularLocation>
        <location evidence="1">Cell membrane</location>
        <topology evidence="1">Multi-pass membrane protein</topology>
    </subcellularLocation>
</comment>
<accession>A0A316GBC2</accession>
<feature type="transmembrane region" description="Helical" evidence="7">
    <location>
        <begin position="350"/>
        <end position="372"/>
    </location>
</feature>
<comment type="similarity">
    <text evidence="2">Belongs to the polysaccharide synthase family.</text>
</comment>
<evidence type="ECO:0000256" key="7">
    <source>
        <dbReference type="SAM" id="Phobius"/>
    </source>
</evidence>
<organism evidence="8 9">
    <name type="scientific">Silicimonas algicola</name>
    <dbReference type="NCBI Taxonomy" id="1826607"/>
    <lineage>
        <taxon>Bacteria</taxon>
        <taxon>Pseudomonadati</taxon>
        <taxon>Pseudomonadota</taxon>
        <taxon>Alphaproteobacteria</taxon>
        <taxon>Rhodobacterales</taxon>
        <taxon>Paracoccaceae</taxon>
    </lineage>
</organism>
<feature type="transmembrane region" description="Helical" evidence="7">
    <location>
        <begin position="279"/>
        <end position="301"/>
    </location>
</feature>